<dbReference type="InterPro" id="IPR015943">
    <property type="entry name" value="WD40/YVTN_repeat-like_dom_sf"/>
</dbReference>
<dbReference type="RefSeq" id="XP_062790763.1">
    <property type="nucleotide sequence ID" value="XM_062934712.1"/>
</dbReference>
<keyword evidence="2" id="KW-1185">Reference proteome</keyword>
<evidence type="ECO:0008006" key="3">
    <source>
        <dbReference type="Google" id="ProtNLM"/>
    </source>
</evidence>
<dbReference type="Pfam" id="PF00400">
    <property type="entry name" value="WD40"/>
    <property type="match status" value="1"/>
</dbReference>
<evidence type="ECO:0000313" key="2">
    <source>
        <dbReference type="Proteomes" id="UP001329825"/>
    </source>
</evidence>
<dbReference type="InterPro" id="IPR001680">
    <property type="entry name" value="WD40_rpt"/>
</dbReference>
<name>A0ABZ1CW79_9TREE</name>
<gene>
    <name evidence="1" type="ORF">IL334_002974</name>
</gene>
<dbReference type="SUPFAM" id="SSF82171">
    <property type="entry name" value="DPP6 N-terminal domain-like"/>
    <property type="match status" value="1"/>
</dbReference>
<dbReference type="Gene3D" id="2.130.10.10">
    <property type="entry name" value="YVTN repeat-like/Quinoprotein amine dehydrogenase"/>
    <property type="match status" value="2"/>
</dbReference>
<evidence type="ECO:0000313" key="1">
    <source>
        <dbReference type="EMBL" id="WRT66023.1"/>
    </source>
</evidence>
<dbReference type="EMBL" id="CP141883">
    <property type="protein sequence ID" value="WRT66023.1"/>
    <property type="molecule type" value="Genomic_DNA"/>
</dbReference>
<dbReference type="InterPro" id="IPR052778">
    <property type="entry name" value="Centrosome-WD_assoc"/>
</dbReference>
<protein>
    <recommendedName>
        <fullName evidence="3">Anaphase-promoting complex subunit 4 WD40 domain-containing protein</fullName>
    </recommendedName>
</protein>
<sequence length="548" mass="60578">MSGGYDFSQIYHASIVSYSPGTTFLATVFQNRVIIRSTSTLQIVRTWACAKSQGLASSSRDIDDQVKIDSVEWSEDGLHILVFSAVSHSAWVFGLASDGDGESGEVARIGGQGVDGLVMVEWGRTGKQVLAWSEHGLKLAIYDLSTGVTRIIQNPKSHHHCHSYSPDNRFLAIVEKHLGKEYVGVYDVLDGYLLIRHILLSTIDVQGLSWSPCGRYFAIWDSPLSYSIHIHSPLGPLLTHLSNSSPTFSPNSTTEDPGLGIRTVAWAPRGKWIALGGWDGKVRIIESEGWRCIAVMNWGNRTSDREATIWREPNDWLADTRGRGIVQFDRTLSPGLLPTTRPDLSKANPRAGVSHMSFDKDGALILVRLESSPNVVHIHTFLETPTSETPIITHLTSLVFTSPVRSTRWCPVSEGKSRRLAVTTRVAAIYLWDEEGGWMEENTDGEAVDENRRGGTIEGVAIPSRSDFSALDLHWAHDGSSLAIQDKSQFCLLYDGDQENEEKSLRMDGTDEGLSHVMEEDEDEEGWSGYGLQLREGLRGGYVNAIRA</sequence>
<accession>A0ABZ1CW79</accession>
<dbReference type="Proteomes" id="UP001329825">
    <property type="component" value="Chromosome 3"/>
</dbReference>
<dbReference type="PANTHER" id="PTHR16220">
    <property type="entry name" value="WD REPEAT PROTEIN 8-RELATED"/>
    <property type="match status" value="1"/>
</dbReference>
<dbReference type="PANTHER" id="PTHR16220:SF0">
    <property type="entry name" value="WD REPEAT-CONTAINING PROTEIN WRAP73"/>
    <property type="match status" value="1"/>
</dbReference>
<dbReference type="GeneID" id="87955105"/>
<reference evidence="1 2" key="1">
    <citation type="submission" date="2024-01" db="EMBL/GenBank/DDBJ databases">
        <title>Comparative genomics of Cryptococcus and Kwoniella reveals pathogenesis evolution and contrasting modes of karyotype evolution via chromosome fusion or intercentromeric recombination.</title>
        <authorList>
            <person name="Coelho M.A."/>
            <person name="David-Palma M."/>
            <person name="Shea T."/>
            <person name="Bowers K."/>
            <person name="McGinley-Smith S."/>
            <person name="Mohammad A.W."/>
            <person name="Gnirke A."/>
            <person name="Yurkov A.M."/>
            <person name="Nowrousian M."/>
            <person name="Sun S."/>
            <person name="Cuomo C.A."/>
            <person name="Heitman J."/>
        </authorList>
    </citation>
    <scope>NUCLEOTIDE SEQUENCE [LARGE SCALE GENOMIC DNA]</scope>
    <source>
        <strain evidence="1">CBS 11374</strain>
    </source>
</reference>
<organism evidence="1 2">
    <name type="scientific">Kwoniella shivajii</name>
    <dbReference type="NCBI Taxonomy" id="564305"/>
    <lineage>
        <taxon>Eukaryota</taxon>
        <taxon>Fungi</taxon>
        <taxon>Dikarya</taxon>
        <taxon>Basidiomycota</taxon>
        <taxon>Agaricomycotina</taxon>
        <taxon>Tremellomycetes</taxon>
        <taxon>Tremellales</taxon>
        <taxon>Cryptococcaceae</taxon>
        <taxon>Kwoniella</taxon>
    </lineage>
</organism>
<proteinExistence type="predicted"/>